<comment type="caution">
    <text evidence="2">The sequence shown here is derived from an EMBL/GenBank/DDBJ whole genome shotgun (WGS) entry which is preliminary data.</text>
</comment>
<reference evidence="2" key="1">
    <citation type="journal article" date="2015" name="Int. J. Syst. Evol. Microbiol.">
        <title>Rhizobium oryzicola sp. nov., potential plant-growth-promoting endophytic bacteria isolated from rice roots.</title>
        <authorList>
            <person name="Zhang X.X."/>
            <person name="Gao J.S."/>
            <person name="Cao Y.H."/>
            <person name="Sheirdil R.A."/>
            <person name="Wang X.C."/>
            <person name="Zhang L."/>
        </authorList>
    </citation>
    <scope>NUCLEOTIDE SEQUENCE</scope>
    <source>
        <strain evidence="2">05753</strain>
    </source>
</reference>
<dbReference type="InterPro" id="IPR000073">
    <property type="entry name" value="AB_hydrolase_1"/>
</dbReference>
<dbReference type="PANTHER" id="PTHR43798">
    <property type="entry name" value="MONOACYLGLYCEROL LIPASE"/>
    <property type="match status" value="1"/>
</dbReference>
<organism evidence="2 3">
    <name type="scientific">Rhizobium oryzicola</name>
    <dbReference type="NCBI Taxonomy" id="1232668"/>
    <lineage>
        <taxon>Bacteria</taxon>
        <taxon>Pseudomonadati</taxon>
        <taxon>Pseudomonadota</taxon>
        <taxon>Alphaproteobacteria</taxon>
        <taxon>Hyphomicrobiales</taxon>
        <taxon>Rhizobiaceae</taxon>
        <taxon>Rhizobium/Agrobacterium group</taxon>
        <taxon>Rhizobium</taxon>
    </lineage>
</organism>
<dbReference type="Proteomes" id="UP001169006">
    <property type="component" value="Unassembled WGS sequence"/>
</dbReference>
<dbReference type="EMBL" id="JAUKWQ010000015">
    <property type="protein sequence ID" value="MDO1585443.1"/>
    <property type="molecule type" value="Genomic_DNA"/>
</dbReference>
<sequence length="266" mass="28730">MTYNATDRDGIVTFDGPGNGVPLVIVPGVMADAQSWIPVADALDTACPIFIVNRRGRTPSRPIGENYDVRTEIEDLASVVKSIGEPVHLFGWSYGGLIALETAAKGLPIRSLTAYEPVSRPFAPQTIQPILSALAQSDTDRAVEIINRDVSGFDQDYVEALRRTPVWPVLCRLAEPLGSEMSAIDRFEPNYAAYAEIRCSITLIFGEQNMGLAPYGTAFERFATAIPNGTVDHLAGLGHLAHINGPEVLARAIVQAIRRAENSDGV</sequence>
<dbReference type="SUPFAM" id="SSF53474">
    <property type="entry name" value="alpha/beta-Hydrolases"/>
    <property type="match status" value="1"/>
</dbReference>
<evidence type="ECO:0000259" key="1">
    <source>
        <dbReference type="Pfam" id="PF12697"/>
    </source>
</evidence>
<name>A0ABT8T608_9HYPH</name>
<dbReference type="InterPro" id="IPR029058">
    <property type="entry name" value="AB_hydrolase_fold"/>
</dbReference>
<protein>
    <submittedName>
        <fullName evidence="2">Alpha/beta hydrolase</fullName>
    </submittedName>
</protein>
<accession>A0ABT8T608</accession>
<proteinExistence type="predicted"/>
<dbReference type="Gene3D" id="3.40.50.1820">
    <property type="entry name" value="alpha/beta hydrolase"/>
    <property type="match status" value="1"/>
</dbReference>
<keyword evidence="2" id="KW-0378">Hydrolase</keyword>
<dbReference type="GO" id="GO:0016787">
    <property type="term" value="F:hydrolase activity"/>
    <property type="evidence" value="ECO:0007669"/>
    <property type="project" value="UniProtKB-KW"/>
</dbReference>
<keyword evidence="3" id="KW-1185">Reference proteome</keyword>
<dbReference type="RefSeq" id="WP_302079727.1">
    <property type="nucleotide sequence ID" value="NZ_JAUKWQ010000015.1"/>
</dbReference>
<dbReference type="InterPro" id="IPR050266">
    <property type="entry name" value="AB_hydrolase_sf"/>
</dbReference>
<feature type="domain" description="AB hydrolase-1" evidence="1">
    <location>
        <begin position="23"/>
        <end position="252"/>
    </location>
</feature>
<evidence type="ECO:0000313" key="3">
    <source>
        <dbReference type="Proteomes" id="UP001169006"/>
    </source>
</evidence>
<evidence type="ECO:0000313" key="2">
    <source>
        <dbReference type="EMBL" id="MDO1585443.1"/>
    </source>
</evidence>
<reference evidence="2" key="2">
    <citation type="submission" date="2023-07" db="EMBL/GenBank/DDBJ databases">
        <authorList>
            <person name="Sun H."/>
        </authorList>
    </citation>
    <scope>NUCLEOTIDE SEQUENCE</scope>
    <source>
        <strain evidence="2">05753</strain>
    </source>
</reference>
<gene>
    <name evidence="2" type="ORF">Q2T52_25415</name>
</gene>
<dbReference type="PANTHER" id="PTHR43798:SF27">
    <property type="entry name" value="HYDROLASE ALPHA_BETA HYDROLASE FOLD FAMILY"/>
    <property type="match status" value="1"/>
</dbReference>
<dbReference type="Pfam" id="PF12697">
    <property type="entry name" value="Abhydrolase_6"/>
    <property type="match status" value="1"/>
</dbReference>